<sequence>MNSKQYRIFERVRVAILLAFISGFVDAYTFMTQGQRFAGMQTGNMIYLMKHLAEGHILTAASYLLPIVAFMLGSLFTYFARRFAVRHKKLRWHSLAGVIIFVGILYTAVISQYVSSQWTVLSLSFIAAVQLESFRKMRGAPYTNTMMTGNLKNMTVFITQGLVEKNEDVLKRGGYIFLVISGFCLGVFLSTVLSIQFSQHALYAILPVVLGFNIVLYKEKKDIIN</sequence>
<dbReference type="KEGG" id="lpk:LACPI_2237"/>
<dbReference type="PANTHER" id="PTHR37314:SF4">
    <property type="entry name" value="UPF0700 TRANSMEMBRANE PROTEIN YOAK"/>
    <property type="match status" value="1"/>
</dbReference>
<keyword evidence="1" id="KW-0472">Membrane</keyword>
<dbReference type="Proteomes" id="UP000033166">
    <property type="component" value="Chromosome I"/>
</dbReference>
<protein>
    <recommendedName>
        <fullName evidence="4">DUF1275 domain-containing protein</fullName>
    </recommendedName>
</protein>
<accession>A0A0D6DZP9</accession>
<dbReference type="STRING" id="1364.LP2241_50567"/>
<dbReference type="InterPro" id="IPR010699">
    <property type="entry name" value="DUF1275"/>
</dbReference>
<name>A0A0D6DZP9_9LACT</name>
<keyword evidence="1" id="KW-1133">Transmembrane helix</keyword>
<feature type="transmembrane region" description="Helical" evidence="1">
    <location>
        <begin position="116"/>
        <end position="134"/>
    </location>
</feature>
<evidence type="ECO:0008006" key="4">
    <source>
        <dbReference type="Google" id="ProtNLM"/>
    </source>
</evidence>
<proteinExistence type="predicted"/>
<feature type="transmembrane region" description="Helical" evidence="1">
    <location>
        <begin position="12"/>
        <end position="31"/>
    </location>
</feature>
<evidence type="ECO:0000313" key="3">
    <source>
        <dbReference type="Proteomes" id="UP000033166"/>
    </source>
</evidence>
<feature type="transmembrane region" description="Helical" evidence="1">
    <location>
        <begin position="201"/>
        <end position="217"/>
    </location>
</feature>
<dbReference type="AlphaFoldDB" id="A0A0D6DZP9"/>
<dbReference type="HOGENOM" id="CLU_079303_0_0_9"/>
<feature type="transmembrane region" description="Helical" evidence="1">
    <location>
        <begin position="175"/>
        <end position="195"/>
    </location>
</feature>
<organism evidence="2 3">
    <name type="scientific">Pseudolactococcus piscium MKFS47</name>
    <dbReference type="NCBI Taxonomy" id="297352"/>
    <lineage>
        <taxon>Bacteria</taxon>
        <taxon>Bacillati</taxon>
        <taxon>Bacillota</taxon>
        <taxon>Bacilli</taxon>
        <taxon>Lactobacillales</taxon>
        <taxon>Streptococcaceae</taxon>
        <taxon>Pseudolactococcus</taxon>
    </lineage>
</organism>
<keyword evidence="1" id="KW-0812">Transmembrane</keyword>
<evidence type="ECO:0000313" key="2">
    <source>
        <dbReference type="EMBL" id="CEN29437.1"/>
    </source>
</evidence>
<dbReference type="RefSeq" id="WP_099046828.1">
    <property type="nucleotide sequence ID" value="NZ_LN774769.1"/>
</dbReference>
<reference evidence="3" key="1">
    <citation type="submission" date="2015-01" db="EMBL/GenBank/DDBJ databases">
        <authorList>
            <person name="Andreevskaya M."/>
        </authorList>
    </citation>
    <scope>NUCLEOTIDE SEQUENCE [LARGE SCALE GENOMIC DNA]</scope>
    <source>
        <strain evidence="3">MKFS47</strain>
    </source>
</reference>
<feature type="transmembrane region" description="Helical" evidence="1">
    <location>
        <begin position="57"/>
        <end position="80"/>
    </location>
</feature>
<dbReference type="Pfam" id="PF06912">
    <property type="entry name" value="DUF1275"/>
    <property type="match status" value="1"/>
</dbReference>
<dbReference type="PANTHER" id="PTHR37314">
    <property type="entry name" value="SLR0142 PROTEIN"/>
    <property type="match status" value="1"/>
</dbReference>
<evidence type="ECO:0000256" key="1">
    <source>
        <dbReference type="SAM" id="Phobius"/>
    </source>
</evidence>
<feature type="transmembrane region" description="Helical" evidence="1">
    <location>
        <begin position="92"/>
        <end position="110"/>
    </location>
</feature>
<gene>
    <name evidence="2" type="ORF">LACPI_2237</name>
</gene>
<dbReference type="EMBL" id="LN774769">
    <property type="protein sequence ID" value="CEN29437.1"/>
    <property type="molecule type" value="Genomic_DNA"/>
</dbReference>